<keyword evidence="2" id="KW-0238">DNA-binding</keyword>
<dbReference type="InterPro" id="IPR029071">
    <property type="entry name" value="Ubiquitin-like_domsf"/>
</dbReference>
<evidence type="ECO:0000256" key="1">
    <source>
        <dbReference type="ARBA" id="ARBA00004123"/>
    </source>
</evidence>
<keyword evidence="9" id="KW-1185">Reference proteome</keyword>
<feature type="region of interest" description="Disordered" evidence="4">
    <location>
        <begin position="265"/>
        <end position="287"/>
    </location>
</feature>
<comment type="caution">
    <text evidence="8">The sequence shown here is derived from an EMBL/GenBank/DDBJ whole genome shotgun (WGS) entry which is preliminary data.</text>
</comment>
<evidence type="ECO:0000259" key="5">
    <source>
        <dbReference type="PROSITE" id="PS50053"/>
    </source>
</evidence>
<dbReference type="Pfam" id="PF00249">
    <property type="entry name" value="Myb_DNA-binding"/>
    <property type="match status" value="1"/>
</dbReference>
<feature type="domain" description="HTH myb-type" evidence="7">
    <location>
        <begin position="589"/>
        <end position="648"/>
    </location>
</feature>
<dbReference type="EMBL" id="JBEAFC010000004">
    <property type="protein sequence ID" value="KAL1558691.1"/>
    <property type="molecule type" value="Genomic_DNA"/>
</dbReference>
<organism evidence="8 9">
    <name type="scientific">Salvia divinorum</name>
    <name type="common">Maria pastora</name>
    <name type="synonym">Diviner's sage</name>
    <dbReference type="NCBI Taxonomy" id="28513"/>
    <lineage>
        <taxon>Eukaryota</taxon>
        <taxon>Viridiplantae</taxon>
        <taxon>Streptophyta</taxon>
        <taxon>Embryophyta</taxon>
        <taxon>Tracheophyta</taxon>
        <taxon>Spermatophyta</taxon>
        <taxon>Magnoliopsida</taxon>
        <taxon>eudicotyledons</taxon>
        <taxon>Gunneridae</taxon>
        <taxon>Pentapetalae</taxon>
        <taxon>asterids</taxon>
        <taxon>lamiids</taxon>
        <taxon>Lamiales</taxon>
        <taxon>Lamiaceae</taxon>
        <taxon>Nepetoideae</taxon>
        <taxon>Mentheae</taxon>
        <taxon>Salviinae</taxon>
        <taxon>Salvia</taxon>
        <taxon>Salvia subgen. Calosphace</taxon>
    </lineage>
</organism>
<dbReference type="PANTHER" id="PTHR21717:SF70">
    <property type="entry name" value="TELOMERE REPEAT-BINDING PROTEIN 2-RELATED"/>
    <property type="match status" value="1"/>
</dbReference>
<dbReference type="InterPro" id="IPR000626">
    <property type="entry name" value="Ubiquitin-like_dom"/>
</dbReference>
<dbReference type="SMART" id="SM00717">
    <property type="entry name" value="SANT"/>
    <property type="match status" value="1"/>
</dbReference>
<feature type="compositionally biased region" description="Basic and acidic residues" evidence="4">
    <location>
        <begin position="81"/>
        <end position="94"/>
    </location>
</feature>
<dbReference type="Proteomes" id="UP001567538">
    <property type="component" value="Unassembled WGS sequence"/>
</dbReference>
<dbReference type="PROSITE" id="PS51294">
    <property type="entry name" value="HTH_MYB"/>
    <property type="match status" value="1"/>
</dbReference>
<dbReference type="PROSITE" id="PS50053">
    <property type="entry name" value="UBIQUITIN_2"/>
    <property type="match status" value="1"/>
</dbReference>
<protein>
    <submittedName>
        <fullName evidence="8">Telomere repeat-binding protein 1-like</fullName>
    </submittedName>
</protein>
<dbReference type="CDD" id="cd17039">
    <property type="entry name" value="Ubl_ubiquitin_like"/>
    <property type="match status" value="1"/>
</dbReference>
<comment type="subcellular location">
    <subcellularLocation>
        <location evidence="1">Nucleus</location>
    </subcellularLocation>
</comment>
<dbReference type="CDD" id="cd11660">
    <property type="entry name" value="SANT_TRF"/>
    <property type="match status" value="1"/>
</dbReference>
<evidence type="ECO:0000259" key="6">
    <source>
        <dbReference type="PROSITE" id="PS50090"/>
    </source>
</evidence>
<feature type="region of interest" description="Disordered" evidence="4">
    <location>
        <begin position="346"/>
        <end position="382"/>
    </location>
</feature>
<evidence type="ECO:0000256" key="2">
    <source>
        <dbReference type="ARBA" id="ARBA00023125"/>
    </source>
</evidence>
<dbReference type="Gene3D" id="1.10.246.220">
    <property type="match status" value="1"/>
</dbReference>
<dbReference type="InterPro" id="IPR001005">
    <property type="entry name" value="SANT/Myb"/>
</dbReference>
<dbReference type="PANTHER" id="PTHR21717">
    <property type="entry name" value="TELOMERIC REPEAT BINDING PROTEIN"/>
    <property type="match status" value="1"/>
</dbReference>
<proteinExistence type="predicted"/>
<evidence type="ECO:0000256" key="4">
    <source>
        <dbReference type="SAM" id="MobiDB-lite"/>
    </source>
</evidence>
<gene>
    <name evidence="8" type="ORF">AAHA92_09125</name>
</gene>
<evidence type="ECO:0000256" key="3">
    <source>
        <dbReference type="ARBA" id="ARBA00023242"/>
    </source>
</evidence>
<reference evidence="8 9" key="1">
    <citation type="submission" date="2024-06" db="EMBL/GenBank/DDBJ databases">
        <title>A chromosome level genome sequence of Diviner's sage (Salvia divinorum).</title>
        <authorList>
            <person name="Ford S.A."/>
            <person name="Ro D.-K."/>
            <person name="Ness R.W."/>
            <person name="Phillips M.A."/>
        </authorList>
    </citation>
    <scope>NUCLEOTIDE SEQUENCE [LARGE SCALE GENOMIC DNA]</scope>
    <source>
        <strain evidence="8">SAF-2024a</strain>
        <tissue evidence="8">Leaf</tissue>
    </source>
</reference>
<dbReference type="PROSITE" id="PS50090">
    <property type="entry name" value="MYB_LIKE"/>
    <property type="match status" value="1"/>
</dbReference>
<name>A0ABD1HQF7_SALDI</name>
<accession>A0ABD1HQF7</accession>
<feature type="region of interest" description="Disordered" evidence="4">
    <location>
        <begin position="62"/>
        <end position="94"/>
    </location>
</feature>
<dbReference type="InterPro" id="IPR057625">
    <property type="entry name" value="TPR1-6-like_ubiquitin"/>
</dbReference>
<dbReference type="Pfam" id="PF23603">
    <property type="entry name" value="Ubiquitin_TPR1"/>
    <property type="match status" value="1"/>
</dbReference>
<dbReference type="SUPFAM" id="SSF54236">
    <property type="entry name" value="Ubiquitin-like"/>
    <property type="match status" value="1"/>
</dbReference>
<evidence type="ECO:0000259" key="7">
    <source>
        <dbReference type="PROSITE" id="PS51294"/>
    </source>
</evidence>
<dbReference type="InterPro" id="IPR009057">
    <property type="entry name" value="Homeodomain-like_sf"/>
</dbReference>
<dbReference type="SUPFAM" id="SSF46689">
    <property type="entry name" value="Homeodomain-like"/>
    <property type="match status" value="1"/>
</dbReference>
<feature type="compositionally biased region" description="Low complexity" evidence="4">
    <location>
        <begin position="112"/>
        <end position="125"/>
    </location>
</feature>
<dbReference type="GO" id="GO:0042162">
    <property type="term" value="F:telomeric DNA binding"/>
    <property type="evidence" value="ECO:0007669"/>
    <property type="project" value="UniProtKB-ARBA"/>
</dbReference>
<feature type="region of interest" description="Disordered" evidence="4">
    <location>
        <begin position="172"/>
        <end position="193"/>
    </location>
</feature>
<dbReference type="GO" id="GO:0005634">
    <property type="term" value="C:nucleus"/>
    <property type="evidence" value="ECO:0007669"/>
    <property type="project" value="UniProtKB-SubCell"/>
</dbReference>
<dbReference type="InterPro" id="IPR017930">
    <property type="entry name" value="Myb_dom"/>
</dbReference>
<feature type="domain" description="Myb-like" evidence="6">
    <location>
        <begin position="589"/>
        <end position="644"/>
    </location>
</feature>
<evidence type="ECO:0000313" key="9">
    <source>
        <dbReference type="Proteomes" id="UP001567538"/>
    </source>
</evidence>
<dbReference type="InterPro" id="IPR031105">
    <property type="entry name" value="TRP_plant"/>
</dbReference>
<feature type="compositionally biased region" description="Polar residues" evidence="4">
    <location>
        <begin position="62"/>
        <end position="80"/>
    </location>
</feature>
<sequence>MALQKRLEYGFNGYQVPPTPRAARSVRKRSLFKRRTDDNQMCAFDLLATVAGKLLLDGESLPSANASSGKEQPPTLGNSSGKDDKDENKSLEEKPCDRDCYERNFLFTEIVSEAPNPNSSSNEPACTQNDRISRPASGITSSDCSEKFGSAEHLVNDDCKLSLGISTPSVDIESSGLRLSANSGSEEESRKDRKDIKLDSANITNSSIRNKVPLRSSVHPVAPDRKSSALVCSVDSVKFPFCRDRAPCGPFPVNRENVKLVKRDDDDNSSECVEPSTRNKAFKPPGDRRFRKFLAPKHCKITSIVKDDERSNAERHNFLSRKNGFKRQRSLRDYPFKKRKLYDCSSASNSDESITGDGMFGVSENGANEDGHESGDLPGANAAPTSVAGAYDSFHSTNSQVKLRIKNFRVPELFIEIPETATVGSLKCMVMEAVNTVLGGGLRVGVVLQGKKIRDDNKTLLQTGISHDNKMDTLGFTLEASPAPASIRSYPEDGQGQLLCDNPQPLARYPPTPSITQSAGQLGSHDTHLDLHGSFNNFIESDHDSAPSPPGMSLQRTTSESKALVPVPSAKQDALAVVPLRKSKRSESTQRRIRRPFTVAEVEALVQAVEKLGTGRWRDVKLRAFDNAKHRTYVDLKDKWKTLVHTAGISPQQRRGEPVPQELLDRVLTAHAFWSQQQPKQQQLKSEPDTCLLL</sequence>
<dbReference type="AlphaFoldDB" id="A0ABD1HQF7"/>
<evidence type="ECO:0000313" key="8">
    <source>
        <dbReference type="EMBL" id="KAL1558691.1"/>
    </source>
</evidence>
<feature type="domain" description="Ubiquitin-like" evidence="5">
    <location>
        <begin position="401"/>
        <end position="471"/>
    </location>
</feature>
<feature type="region of interest" description="Disordered" evidence="4">
    <location>
        <begin position="112"/>
        <end position="142"/>
    </location>
</feature>
<keyword evidence="3" id="KW-0539">Nucleus</keyword>